<name>A0A1L7DS40_9CAUD</name>
<evidence type="ECO:0000313" key="2">
    <source>
        <dbReference type="Proteomes" id="UP000221958"/>
    </source>
</evidence>
<organism evidence="1 2">
    <name type="scientific">Ralstonia phage phiAp1</name>
    <dbReference type="NCBI Taxonomy" id="2783867"/>
    <lineage>
        <taxon>Viruses</taxon>
        <taxon>Duplodnaviria</taxon>
        <taxon>Heunggongvirae</taxon>
        <taxon>Uroviricota</taxon>
        <taxon>Caudoviricetes</taxon>
        <taxon>Autographivirales</taxon>
        <taxon>Autoscriptoviridae</taxon>
        <taxon>Ayakvirus</taxon>
        <taxon>Ayakvirus Ap1</taxon>
    </lineage>
</organism>
<evidence type="ECO:0000313" key="1">
    <source>
        <dbReference type="EMBL" id="APU03150.1"/>
    </source>
</evidence>
<protein>
    <submittedName>
        <fullName evidence="1">Uncharacterized protein</fullName>
    </submittedName>
</protein>
<gene>
    <name evidence="1" type="ORF">phiAp1_09</name>
</gene>
<proteinExistence type="predicted"/>
<reference evidence="2" key="1">
    <citation type="submission" date="2016-11" db="EMBL/GenBank/DDBJ databases">
        <authorList>
            <person name="Xavier A.S."/>
            <person name="Silva F.P."/>
            <person name="Vidigal P.M.P."/>
            <person name="Lima T.T.M."/>
            <person name="Souza F.O."/>
            <person name="Alfenas-Zerbini P."/>
        </authorList>
    </citation>
    <scope>NUCLEOTIDE SEQUENCE [LARGE SCALE GENOMIC DNA]</scope>
</reference>
<dbReference type="EMBL" id="KY117485">
    <property type="protein sequence ID" value="APU03150.1"/>
    <property type="molecule type" value="Genomic_DNA"/>
</dbReference>
<keyword evidence="2" id="KW-1185">Reference proteome</keyword>
<dbReference type="Proteomes" id="UP000221958">
    <property type="component" value="Segment"/>
</dbReference>
<accession>A0A1L7DS40</accession>
<sequence length="111" mass="12689">MTETQCLLTKFLRDYLDWVEDGAPDDRFDKSNGLCDNLNDWARENVETVGARSHLRQLLRGLFIRADLDLEYPFDGGQRGNYLLAASTGTQHLNHKRIAFCRNSITELIAS</sequence>